<dbReference type="PANTHER" id="PTHR32305:SF15">
    <property type="entry name" value="PROTEIN RHSA-RELATED"/>
    <property type="match status" value="1"/>
</dbReference>
<dbReference type="InterPro" id="IPR022385">
    <property type="entry name" value="Rhs_assc_core"/>
</dbReference>
<sequence>MTNEWGEVWYYKYDALGRRIEKACPQRNIKTTYLWDGDQVAYQETERYNTLESQRHNVFNGWELIAQQDSYFKTDLRNHHKTWTQTTNYAVCQPNGQPLALFNPQGKRTWRKAPSSLWGLPLLESWESKQAEPLNPNLLFAGQYFDQESGLAYNRFRYYDPQSGNYLASDPIGLNGGETPYAYVHNPIGWIDPFGLARCHGLPSTRKAGGTGKNYDPAKGQGLYVLRDPLTNKIKYVGRGDAYARGIAHQASADKGHLVQEILARNNLTKAEAKYLEQKLMDHLGGAKSTNPATNLLNKIRSYSPSNPKAGTYDIAGDTSSWGREIFNDILKKL</sequence>
<name>A0A7M1NZE2_HAEPA</name>
<evidence type="ECO:0000313" key="2">
    <source>
        <dbReference type="Proteomes" id="UP000595009"/>
    </source>
</evidence>
<dbReference type="Proteomes" id="UP000595009">
    <property type="component" value="Chromosome"/>
</dbReference>
<dbReference type="InterPro" id="IPR050708">
    <property type="entry name" value="T6SS_VgrG/RHS"/>
</dbReference>
<dbReference type="AlphaFoldDB" id="A0A7M1NZE2"/>
<dbReference type="PANTHER" id="PTHR32305">
    <property type="match status" value="1"/>
</dbReference>
<reference evidence="1 2" key="1">
    <citation type="submission" date="2020-10" db="EMBL/GenBank/DDBJ databases">
        <title>Genomic diversity and antimicrobial resistance of Haemophilus colonising the airways of young children with cystic fibrosis.</title>
        <authorList>
            <person name="Watts S.C."/>
            <person name="Judd L.M."/>
            <person name="Carzino R."/>
            <person name="Ranganathan S."/>
            <person name="Holt K.E."/>
        </authorList>
    </citation>
    <scope>NUCLEOTIDE SEQUENCE [LARGE SCALE GENOMIC DNA]</scope>
    <source>
        <strain evidence="1 2">M1C137_2</strain>
    </source>
</reference>
<organism evidence="1 2">
    <name type="scientific">Haemophilus parainfluenzae</name>
    <dbReference type="NCBI Taxonomy" id="729"/>
    <lineage>
        <taxon>Bacteria</taxon>
        <taxon>Pseudomonadati</taxon>
        <taxon>Pseudomonadota</taxon>
        <taxon>Gammaproteobacteria</taxon>
        <taxon>Pasteurellales</taxon>
        <taxon>Pasteurellaceae</taxon>
        <taxon>Haemophilus</taxon>
    </lineage>
</organism>
<proteinExistence type="predicted"/>
<dbReference type="NCBIfam" id="TIGR03696">
    <property type="entry name" value="Rhs_assc_core"/>
    <property type="match status" value="1"/>
</dbReference>
<dbReference type="EMBL" id="CP063120">
    <property type="protein sequence ID" value="QOR18322.1"/>
    <property type="molecule type" value="Genomic_DNA"/>
</dbReference>
<dbReference type="NCBIfam" id="TIGR01643">
    <property type="entry name" value="YD_repeat_2x"/>
    <property type="match status" value="1"/>
</dbReference>
<accession>A0A7M1NZE2</accession>
<dbReference type="InterPro" id="IPR006530">
    <property type="entry name" value="YD"/>
</dbReference>
<dbReference type="Gene3D" id="2.180.10.10">
    <property type="entry name" value="RHS repeat-associated core"/>
    <property type="match status" value="1"/>
</dbReference>
<gene>
    <name evidence="1" type="ORF">INP94_02800</name>
</gene>
<evidence type="ECO:0000313" key="1">
    <source>
        <dbReference type="EMBL" id="QOR18322.1"/>
    </source>
</evidence>
<protein>
    <submittedName>
        <fullName evidence="1">Uncharacterized protein</fullName>
    </submittedName>
</protein>